<keyword evidence="3" id="KW-1185">Reference proteome</keyword>
<dbReference type="EMBL" id="JQFZ01000020">
    <property type="protein sequence ID" value="KGO62548.1"/>
    <property type="molecule type" value="Genomic_DNA"/>
</dbReference>
<feature type="compositionally biased region" description="Basic and acidic residues" evidence="1">
    <location>
        <begin position="260"/>
        <end position="271"/>
    </location>
</feature>
<dbReference type="OrthoDB" id="4272375at2759"/>
<evidence type="ECO:0000256" key="1">
    <source>
        <dbReference type="SAM" id="MobiDB-lite"/>
    </source>
</evidence>
<proteinExistence type="predicted"/>
<feature type="compositionally biased region" description="Polar residues" evidence="1">
    <location>
        <begin position="369"/>
        <end position="378"/>
    </location>
</feature>
<feature type="region of interest" description="Disordered" evidence="1">
    <location>
        <begin position="301"/>
        <end position="334"/>
    </location>
</feature>
<comment type="caution">
    <text evidence="2">The sequence shown here is derived from an EMBL/GenBank/DDBJ whole genome shotgun (WGS) entry which is preliminary data.</text>
</comment>
<accession>A0A0A2KNT1</accession>
<protein>
    <submittedName>
        <fullName evidence="2">Uncharacterized protein</fullName>
    </submittedName>
</protein>
<feature type="region of interest" description="Disordered" evidence="1">
    <location>
        <begin position="364"/>
        <end position="383"/>
    </location>
</feature>
<dbReference type="GeneID" id="27677268"/>
<feature type="region of interest" description="Disordered" evidence="1">
    <location>
        <begin position="255"/>
        <end position="279"/>
    </location>
</feature>
<dbReference type="HOGENOM" id="CLU_614080_0_0_1"/>
<evidence type="ECO:0000313" key="2">
    <source>
        <dbReference type="EMBL" id="KGO62548.1"/>
    </source>
</evidence>
<evidence type="ECO:0000313" key="3">
    <source>
        <dbReference type="Proteomes" id="UP000030143"/>
    </source>
</evidence>
<dbReference type="RefSeq" id="XP_016603079.1">
    <property type="nucleotide sequence ID" value="XM_016741849.1"/>
</dbReference>
<dbReference type="Proteomes" id="UP000030143">
    <property type="component" value="Unassembled WGS sequence"/>
</dbReference>
<gene>
    <name evidence="2" type="ORF">PEX2_045740</name>
</gene>
<dbReference type="VEuPathDB" id="FungiDB:PEXP_047240"/>
<organism evidence="2 3">
    <name type="scientific">Penicillium expansum</name>
    <name type="common">Blue mold rot fungus</name>
    <dbReference type="NCBI Taxonomy" id="27334"/>
    <lineage>
        <taxon>Eukaryota</taxon>
        <taxon>Fungi</taxon>
        <taxon>Dikarya</taxon>
        <taxon>Ascomycota</taxon>
        <taxon>Pezizomycotina</taxon>
        <taxon>Eurotiomycetes</taxon>
        <taxon>Eurotiomycetidae</taxon>
        <taxon>Eurotiales</taxon>
        <taxon>Aspergillaceae</taxon>
        <taxon>Penicillium</taxon>
    </lineage>
</organism>
<sequence length="522" mass="60119">MVIVTTSLFANSESGLYLEPLSPNQLQKTVLSIRFLFPPPTVTLQSLLYLTPRILTRLFNPFPHPHKTMPTKLPKRPTLRWDQHKRQVLCCLYRFFVCNKKETEEIFSYIFRGHLNQRGIQGFVPFATLNTQWVWMKNRRDPVWSQVHINTAFETDGEWKEVITKIRSAAKVLRFELGEKMEDNINTSHLSPLVSDDERSITFNEPAAAMLPHSLSTPETINPMVLLFSKRDHVLNRISRDNQSLDQDIDQSIDQQNDDTDLHNDLHDDIPNRLPGSTEPVVTSHGKLCLWCEHEGITYDSEDIQKPQDEDYNYDSEYEDHSHGNQNNNRQDNPIMREYTQRFKQFMRELDGEFLHLDEELFDSESESPITSQGSPSKLSPFRIPRIPSPSDLEQDILDTGNNSDWCADGGSPANLADLGTSISMEDRSGALDDDRIYTKKSLSNFRFPQSRTAHDEAPDGSFGGQRVFEDGWPSDDEMRVETLRQMSAEALRQVENQSITQFSSQEDLDVLMYDGNTWNQV</sequence>
<dbReference type="AlphaFoldDB" id="A0A0A2KNT1"/>
<reference evidence="2 3" key="1">
    <citation type="journal article" date="2015" name="Mol. Plant Microbe Interact.">
        <title>Genome, transcriptome, and functional analyses of Penicillium expansum provide new insights into secondary metabolism and pathogenicity.</title>
        <authorList>
            <person name="Ballester A.R."/>
            <person name="Marcet-Houben M."/>
            <person name="Levin E."/>
            <person name="Sela N."/>
            <person name="Selma-Lazaro C."/>
            <person name="Carmona L."/>
            <person name="Wisniewski M."/>
            <person name="Droby S."/>
            <person name="Gonzalez-Candelas L."/>
            <person name="Gabaldon T."/>
        </authorList>
    </citation>
    <scope>NUCLEOTIDE SEQUENCE [LARGE SCALE GENOMIC DNA]</scope>
    <source>
        <strain evidence="2 3">MD-8</strain>
    </source>
</reference>
<name>A0A0A2KNT1_PENEN</name>
<dbReference type="PhylomeDB" id="A0A0A2KNT1"/>
<feature type="region of interest" description="Disordered" evidence="1">
    <location>
        <begin position="450"/>
        <end position="475"/>
    </location>
</feature>